<proteinExistence type="predicted"/>
<dbReference type="Pfam" id="PF06764">
    <property type="entry name" value="DUF1223"/>
    <property type="match status" value="1"/>
</dbReference>
<dbReference type="OrthoDB" id="9808254at2"/>
<dbReference type="InterPro" id="IPR036249">
    <property type="entry name" value="Thioredoxin-like_sf"/>
</dbReference>
<dbReference type="SUPFAM" id="SSF52833">
    <property type="entry name" value="Thioredoxin-like"/>
    <property type="match status" value="1"/>
</dbReference>
<dbReference type="EMBL" id="QXFI01000013">
    <property type="protein sequence ID" value="RIV46079.1"/>
    <property type="molecule type" value="Genomic_DNA"/>
</dbReference>
<dbReference type="AlphaFoldDB" id="A0A3A1NL36"/>
<keyword evidence="4" id="KW-1185">Reference proteome</keyword>
<dbReference type="PANTHER" id="PTHR36057:SF1">
    <property type="entry name" value="LIPOPROTEIN LIPID ATTACHMENT SITE-LIKE PROTEIN, PUTATIVE (DUF1223)-RELATED"/>
    <property type="match status" value="1"/>
</dbReference>
<evidence type="ECO:0000313" key="1">
    <source>
        <dbReference type="EMBL" id="RIV46079.1"/>
    </source>
</evidence>
<dbReference type="EMBL" id="VNWK01000013">
    <property type="protein sequence ID" value="TXJ98849.1"/>
    <property type="molecule type" value="Genomic_DNA"/>
</dbReference>
<dbReference type="InterPro" id="IPR010634">
    <property type="entry name" value="DUF1223"/>
</dbReference>
<accession>A0A3A1NL36</accession>
<organism evidence="1 3">
    <name type="scientific">Flagellimonas pelagia</name>
    <dbReference type="NCBI Taxonomy" id="2306998"/>
    <lineage>
        <taxon>Bacteria</taxon>
        <taxon>Pseudomonadati</taxon>
        <taxon>Bacteroidota</taxon>
        <taxon>Flavobacteriia</taxon>
        <taxon>Flavobacteriales</taxon>
        <taxon>Flavobacteriaceae</taxon>
        <taxon>Flagellimonas</taxon>
    </lineage>
</organism>
<dbReference type="PANTHER" id="PTHR36057">
    <property type="match status" value="1"/>
</dbReference>
<gene>
    <name evidence="1" type="ORF">D2V05_05815</name>
    <name evidence="2" type="ORF">FQ017_05770</name>
</gene>
<evidence type="ECO:0000313" key="4">
    <source>
        <dbReference type="Proteomes" id="UP000321621"/>
    </source>
</evidence>
<name>A0A3A1NL36_9FLAO</name>
<evidence type="ECO:0000313" key="2">
    <source>
        <dbReference type="EMBL" id="TXJ98849.1"/>
    </source>
</evidence>
<sequence>MVKKIIIVSSTLLIMSLFALLKAYPTEDIHKPKDTAVGPSSVVLELFTSQGCSSCPPADALLWKVKQEFPNDVFALSYHVDYWDYIGWKDPFAKPEYTQKQRAYGEKFRSNSIYTPQMVINGREHFVGSNRAELYSKIDAYKTHSAENMIKITNTDVANGTVAFSYVATGKIDHKLLRAVLVIDERVTQVKRGENRNRTLKNSNIVVQEKYVELKHSRGESSIQIPDIISKNDGLTLMLLLETADLDITGAAKKKILY</sequence>
<dbReference type="Proteomes" id="UP000266691">
    <property type="component" value="Unassembled WGS sequence"/>
</dbReference>
<reference evidence="1 3" key="1">
    <citation type="submission" date="2018-08" db="EMBL/GenBank/DDBJ databases">
        <title>Proposal of Muricauda 72 sp.nov. and Muricauda NH166 sp.nov., isolated from seawater.</title>
        <authorList>
            <person name="Cheng H."/>
            <person name="Wu Y.-H."/>
            <person name="Guo L.-L."/>
            <person name="Xu X.-W."/>
        </authorList>
    </citation>
    <scope>NUCLEOTIDE SEQUENCE [LARGE SCALE GENOMIC DNA]</scope>
    <source>
        <strain evidence="1 3">72</strain>
    </source>
</reference>
<reference evidence="2 4" key="2">
    <citation type="submission" date="2019-07" db="EMBL/GenBank/DDBJ databases">
        <title>Draft genome of two Muricauda strains isolated from deep sea.</title>
        <authorList>
            <person name="Sun C."/>
        </authorList>
    </citation>
    <scope>NUCLEOTIDE SEQUENCE [LARGE SCALE GENOMIC DNA]</scope>
    <source>
        <strain evidence="2 4">72</strain>
    </source>
</reference>
<evidence type="ECO:0000313" key="3">
    <source>
        <dbReference type="Proteomes" id="UP000266691"/>
    </source>
</evidence>
<protein>
    <submittedName>
        <fullName evidence="1">DUF1223 domain-containing protein</fullName>
    </submittedName>
</protein>
<comment type="caution">
    <text evidence="1">The sequence shown here is derived from an EMBL/GenBank/DDBJ whole genome shotgun (WGS) entry which is preliminary data.</text>
</comment>
<dbReference type="Proteomes" id="UP000321621">
    <property type="component" value="Unassembled WGS sequence"/>
</dbReference>